<gene>
    <name evidence="2" type="ORF">A3A63_00690</name>
</gene>
<proteinExistence type="predicted"/>
<dbReference type="InterPro" id="IPR039967">
    <property type="entry name" value="MJ1020-like"/>
</dbReference>
<dbReference type="PANTHER" id="PTHR40517:SF1">
    <property type="entry name" value="METAL-DEPENDENT PHOSPHOHYDROLASE, HD SUPERFAMILY-RELATED"/>
    <property type="match status" value="1"/>
</dbReference>
<dbReference type="GO" id="GO:0016787">
    <property type="term" value="F:hydrolase activity"/>
    <property type="evidence" value="ECO:0007669"/>
    <property type="project" value="UniProtKB-KW"/>
</dbReference>
<organism evidence="2 3">
    <name type="scientific">Candidatus Gottesmanbacteria bacterium RIFCSPLOWO2_01_FULL_46_9</name>
    <dbReference type="NCBI Taxonomy" id="1798394"/>
    <lineage>
        <taxon>Bacteria</taxon>
        <taxon>Candidatus Gottesmaniibacteriota</taxon>
    </lineage>
</organism>
<dbReference type="EMBL" id="MFJX01000014">
    <property type="protein sequence ID" value="OGG31335.1"/>
    <property type="molecule type" value="Genomic_DNA"/>
</dbReference>
<dbReference type="Proteomes" id="UP000176450">
    <property type="component" value="Unassembled WGS sequence"/>
</dbReference>
<name>A0A1F6B348_9BACT</name>
<feature type="domain" description="HD/PDEase" evidence="1">
    <location>
        <begin position="50"/>
        <end position="184"/>
    </location>
</feature>
<dbReference type="AlphaFoldDB" id="A0A1F6B348"/>
<dbReference type="PANTHER" id="PTHR40517">
    <property type="entry name" value="METAL-DEPENDENT PHOSPHOHYDROLASE, HD SUPERFAMILY-RELATED"/>
    <property type="match status" value="1"/>
</dbReference>
<evidence type="ECO:0000313" key="3">
    <source>
        <dbReference type="Proteomes" id="UP000176450"/>
    </source>
</evidence>
<reference evidence="2 3" key="1">
    <citation type="journal article" date="2016" name="Nat. Commun.">
        <title>Thousands of microbial genomes shed light on interconnected biogeochemical processes in an aquifer system.</title>
        <authorList>
            <person name="Anantharaman K."/>
            <person name="Brown C.T."/>
            <person name="Hug L.A."/>
            <person name="Sharon I."/>
            <person name="Castelle C.J."/>
            <person name="Probst A.J."/>
            <person name="Thomas B.C."/>
            <person name="Singh A."/>
            <person name="Wilkins M.J."/>
            <person name="Karaoz U."/>
            <person name="Brodie E.L."/>
            <person name="Williams K.H."/>
            <person name="Hubbard S.S."/>
            <person name="Banfield J.F."/>
        </authorList>
    </citation>
    <scope>NUCLEOTIDE SEQUENCE [LARGE SCALE GENOMIC DNA]</scope>
</reference>
<dbReference type="SUPFAM" id="SSF109604">
    <property type="entry name" value="HD-domain/PDEase-like"/>
    <property type="match status" value="1"/>
</dbReference>
<dbReference type="InterPro" id="IPR006674">
    <property type="entry name" value="HD_domain"/>
</dbReference>
<comment type="caution">
    <text evidence="2">The sequence shown here is derived from an EMBL/GenBank/DDBJ whole genome shotgun (WGS) entry which is preliminary data.</text>
</comment>
<keyword evidence="2" id="KW-0378">Hydrolase</keyword>
<evidence type="ECO:0000313" key="2">
    <source>
        <dbReference type="EMBL" id="OGG31335.1"/>
    </source>
</evidence>
<sequence>MKIPEPARTIHVPLKGNTLLAQALERINKNEEVLTLWQISNVNAIDRMGMSDHGPIHFQIVANIALRLMRILHKHDIKMSIVADFKLTNNHAELVVVLASILHDLGMSIHRTNHEEYSLFLANSLLREILDFIPIYERTIVISETLHAIISHRSGGRPLTREAGIVRIADALDMSSGRSRIPFEAGKVNIHSLSAYAVEGVEILEGNDRPVQIDIEMNNSSGIFQVDELLKEKLANSGIEQYFEIKASIKGNSEKKLLKEFVIKY</sequence>
<dbReference type="Pfam" id="PF01966">
    <property type="entry name" value="HD"/>
    <property type="match status" value="1"/>
</dbReference>
<dbReference type="Gene3D" id="1.10.3210.10">
    <property type="entry name" value="Hypothetical protein af1432"/>
    <property type="match status" value="1"/>
</dbReference>
<dbReference type="InterPro" id="IPR003607">
    <property type="entry name" value="HD/PDEase_dom"/>
</dbReference>
<accession>A0A1F6B348</accession>
<dbReference type="SMART" id="SM00471">
    <property type="entry name" value="HDc"/>
    <property type="match status" value="1"/>
</dbReference>
<protein>
    <submittedName>
        <fullName evidence="2">Phosphohydrolase</fullName>
    </submittedName>
</protein>
<evidence type="ECO:0000259" key="1">
    <source>
        <dbReference type="SMART" id="SM00471"/>
    </source>
</evidence>